<organism evidence="4 5">
    <name type="scientific">Dictyobacter alpinus</name>
    <dbReference type="NCBI Taxonomy" id="2014873"/>
    <lineage>
        <taxon>Bacteria</taxon>
        <taxon>Bacillati</taxon>
        <taxon>Chloroflexota</taxon>
        <taxon>Ktedonobacteria</taxon>
        <taxon>Ktedonobacterales</taxon>
        <taxon>Dictyobacteraceae</taxon>
        <taxon>Dictyobacter</taxon>
    </lineage>
</organism>
<dbReference type="Gene3D" id="3.40.50.300">
    <property type="entry name" value="P-loop containing nucleotide triphosphate hydrolases"/>
    <property type="match status" value="1"/>
</dbReference>
<evidence type="ECO:0000256" key="2">
    <source>
        <dbReference type="SAM" id="Coils"/>
    </source>
</evidence>
<dbReference type="SUPFAM" id="SSF47413">
    <property type="entry name" value="lambda repressor-like DNA-binding domains"/>
    <property type="match status" value="1"/>
</dbReference>
<dbReference type="InterPro" id="IPR010982">
    <property type="entry name" value="Lambda_DNA-bd_dom_sf"/>
</dbReference>
<feature type="coiled-coil region" evidence="2">
    <location>
        <begin position="445"/>
        <end position="508"/>
    </location>
</feature>
<evidence type="ECO:0000259" key="3">
    <source>
        <dbReference type="PROSITE" id="PS50943"/>
    </source>
</evidence>
<dbReference type="SMART" id="SM00028">
    <property type="entry name" value="TPR"/>
    <property type="match status" value="8"/>
</dbReference>
<dbReference type="Pfam" id="PF00931">
    <property type="entry name" value="NB-ARC"/>
    <property type="match status" value="1"/>
</dbReference>
<dbReference type="Pfam" id="PF01381">
    <property type="entry name" value="HTH_3"/>
    <property type="match status" value="1"/>
</dbReference>
<dbReference type="InterPro" id="IPR027417">
    <property type="entry name" value="P-loop_NTPase"/>
</dbReference>
<dbReference type="InterPro" id="IPR002182">
    <property type="entry name" value="NB-ARC"/>
</dbReference>
<keyword evidence="2" id="KW-0175">Coiled coil</keyword>
<dbReference type="Proteomes" id="UP000287171">
    <property type="component" value="Unassembled WGS sequence"/>
</dbReference>
<reference evidence="5" key="1">
    <citation type="submission" date="2018-12" db="EMBL/GenBank/DDBJ databases">
        <title>Tengunoibacter tsumagoiensis gen. nov., sp. nov., Dictyobacter kobayashii sp. nov., D. alpinus sp. nov., and D. joshuensis sp. nov. and description of Dictyobacteraceae fam. nov. within the order Ktedonobacterales isolated from Tengu-no-mugimeshi.</title>
        <authorList>
            <person name="Wang C.M."/>
            <person name="Zheng Y."/>
            <person name="Sakai Y."/>
            <person name="Toyoda A."/>
            <person name="Minakuchi Y."/>
            <person name="Abe K."/>
            <person name="Yokota A."/>
            <person name="Yabe S."/>
        </authorList>
    </citation>
    <scope>NUCLEOTIDE SEQUENCE [LARGE SCALE GENOMIC DNA]</scope>
    <source>
        <strain evidence="5">Uno16</strain>
    </source>
</reference>
<dbReference type="InterPro" id="IPR001387">
    <property type="entry name" value="Cro/C1-type_HTH"/>
</dbReference>
<feature type="repeat" description="TPR" evidence="1">
    <location>
        <begin position="752"/>
        <end position="785"/>
    </location>
</feature>
<keyword evidence="1" id="KW-0802">TPR repeat</keyword>
<dbReference type="OrthoDB" id="135595at2"/>
<dbReference type="SMART" id="SM00530">
    <property type="entry name" value="HTH_XRE"/>
    <property type="match status" value="1"/>
</dbReference>
<accession>A0A402BDQ3</accession>
<feature type="domain" description="HTH cro/C1-type" evidence="3">
    <location>
        <begin position="7"/>
        <end position="61"/>
    </location>
</feature>
<dbReference type="PROSITE" id="PS50005">
    <property type="entry name" value="TPR"/>
    <property type="match status" value="1"/>
</dbReference>
<dbReference type="EMBL" id="BIFT01000002">
    <property type="protein sequence ID" value="GCE29449.1"/>
    <property type="molecule type" value="Genomic_DNA"/>
</dbReference>
<dbReference type="PANTHER" id="PTHR47691:SF3">
    <property type="entry name" value="HTH-TYPE TRANSCRIPTIONAL REGULATOR RV0890C-RELATED"/>
    <property type="match status" value="1"/>
</dbReference>
<comment type="caution">
    <text evidence="4">The sequence shown here is derived from an EMBL/GenBank/DDBJ whole genome shotgun (WGS) entry which is preliminary data.</text>
</comment>
<dbReference type="Gene3D" id="1.25.40.10">
    <property type="entry name" value="Tetratricopeptide repeat domain"/>
    <property type="match status" value="2"/>
</dbReference>
<dbReference type="SUPFAM" id="SSF48452">
    <property type="entry name" value="TPR-like"/>
    <property type="match status" value="2"/>
</dbReference>
<dbReference type="GO" id="GO:0043531">
    <property type="term" value="F:ADP binding"/>
    <property type="evidence" value="ECO:0007669"/>
    <property type="project" value="InterPro"/>
</dbReference>
<dbReference type="GO" id="GO:0003677">
    <property type="term" value="F:DNA binding"/>
    <property type="evidence" value="ECO:0007669"/>
    <property type="project" value="InterPro"/>
</dbReference>
<dbReference type="CDD" id="cd00093">
    <property type="entry name" value="HTH_XRE"/>
    <property type="match status" value="1"/>
</dbReference>
<sequence length="854" mass="97155">MTQISSLRFEREKRGWSQSKLAELLGTSSKSVGQWERGVFLPSPYFREKLCALFETNAQTLGFLGETDSEQQYIYDPFIPVQGLPSSGLIGRDALINSLIEQLGIGEHLPTLTIYGIPGVGKTALLQALTQMPPIQQYFSDGILWAGLGPHPHLFGHLSRWGHLLQIPDQEMKECIDLASLAKCLRAHIGSRKFLVILDDVWDLSDVKAILVGGNQCVHLVTTRFPDLANNLSQSHTLHVPELEINEGKKLLAYFLPHYTEQEPEETNLLVQEMGMLPLALTLIGKYLSPYDLLGQFQRLRNAFQGFHDSSARLFLEQSQSPIEYHPSIPPKYPLSLERIIAVSFEHLSPEAQRLLCALVLVPAKPNTFSLELATALMPFSPNGLYELVDAGLVETYGKGRYTLHQTISDYAQSMEQAADGEQEKAKQRLIDYALSWLGQHSEDYERIEQEYTNLLAVLELVSAQARNTELVQLVLACFSFWQIRGLYEQAERYLQRALHAVQELSDSRRHIIVLKHLKTIEEHQGSYEQAEKHCQEALVLAQQEGEQEQRSLILSDLGMIELRQGNFGQAERYCQEAVALARQTKDRDQMIIVLKNFGTLMHYQAKYEQAQRYYREGLELARQQGQQEQSNQILFHLGVVAEHQGNYKQAEFWYQEGLELARQLAHREYIIRNLNGLGVIAYRQGNDEQARFSFQEGLELARRLGHRSLICNLLRNLAGSSSRRGNHRQAEIYLQDGLELARQIGNTIVAAEILVDLGECRLSEKQIDQANDAFKEALLCLPKESQEVYAYAHYGLAQVAASRKQFEEAFKHSKESLTIFEQAGHHKVNEVRHWVEQMECVLHEQDALDMEAL</sequence>
<dbReference type="PRINTS" id="PR00364">
    <property type="entry name" value="DISEASERSIST"/>
</dbReference>
<dbReference type="AlphaFoldDB" id="A0A402BDQ3"/>
<proteinExistence type="predicted"/>
<evidence type="ECO:0000313" key="4">
    <source>
        <dbReference type="EMBL" id="GCE29449.1"/>
    </source>
</evidence>
<dbReference type="SUPFAM" id="SSF52540">
    <property type="entry name" value="P-loop containing nucleoside triphosphate hydrolases"/>
    <property type="match status" value="1"/>
</dbReference>
<dbReference type="PROSITE" id="PS50943">
    <property type="entry name" value="HTH_CROC1"/>
    <property type="match status" value="1"/>
</dbReference>
<dbReference type="InterPro" id="IPR011990">
    <property type="entry name" value="TPR-like_helical_dom_sf"/>
</dbReference>
<keyword evidence="5" id="KW-1185">Reference proteome</keyword>
<name>A0A402BDQ3_9CHLR</name>
<dbReference type="InterPro" id="IPR019734">
    <property type="entry name" value="TPR_rpt"/>
</dbReference>
<protein>
    <recommendedName>
        <fullName evidence="3">HTH cro/C1-type domain-containing protein</fullName>
    </recommendedName>
</protein>
<evidence type="ECO:0000313" key="5">
    <source>
        <dbReference type="Proteomes" id="UP000287171"/>
    </source>
</evidence>
<dbReference type="Gene3D" id="1.10.260.40">
    <property type="entry name" value="lambda repressor-like DNA-binding domains"/>
    <property type="match status" value="1"/>
</dbReference>
<evidence type="ECO:0000256" key="1">
    <source>
        <dbReference type="PROSITE-ProRule" id="PRU00339"/>
    </source>
</evidence>
<dbReference type="PANTHER" id="PTHR47691">
    <property type="entry name" value="REGULATOR-RELATED"/>
    <property type="match status" value="1"/>
</dbReference>
<gene>
    <name evidence="4" type="ORF">KDA_49330</name>
</gene>
<dbReference type="Pfam" id="PF13424">
    <property type="entry name" value="TPR_12"/>
    <property type="match status" value="3"/>
</dbReference>